<proteinExistence type="predicted"/>
<dbReference type="Proteomes" id="UP000026961">
    <property type="component" value="Chromosome 12"/>
</dbReference>
<dbReference type="HOGENOM" id="CLU_1878764_0_0_1"/>
<organism evidence="2">
    <name type="scientific">Oryza glumipatula</name>
    <dbReference type="NCBI Taxonomy" id="40148"/>
    <lineage>
        <taxon>Eukaryota</taxon>
        <taxon>Viridiplantae</taxon>
        <taxon>Streptophyta</taxon>
        <taxon>Embryophyta</taxon>
        <taxon>Tracheophyta</taxon>
        <taxon>Spermatophyta</taxon>
        <taxon>Magnoliopsida</taxon>
        <taxon>Liliopsida</taxon>
        <taxon>Poales</taxon>
        <taxon>Poaceae</taxon>
        <taxon>BOP clade</taxon>
        <taxon>Oryzoideae</taxon>
        <taxon>Oryzeae</taxon>
        <taxon>Oryzinae</taxon>
        <taxon>Oryza</taxon>
    </lineage>
</organism>
<evidence type="ECO:0000313" key="3">
    <source>
        <dbReference type="Proteomes" id="UP000026961"/>
    </source>
</evidence>
<evidence type="ECO:0008006" key="4">
    <source>
        <dbReference type="Google" id="ProtNLM"/>
    </source>
</evidence>
<evidence type="ECO:0000313" key="2">
    <source>
        <dbReference type="EnsemblPlants" id="OGLUM12G11810.1"/>
    </source>
</evidence>
<dbReference type="Gramene" id="OGLUM12G11810.1">
    <property type="protein sequence ID" value="OGLUM12G11810.1"/>
    <property type="gene ID" value="OGLUM12G11810"/>
</dbReference>
<name>A0A0E0BS43_9ORYZ</name>
<accession>A0A0E0BS43</accession>
<keyword evidence="3" id="KW-1185">Reference proteome</keyword>
<reference evidence="2" key="2">
    <citation type="submission" date="2018-05" db="EMBL/GenBank/DDBJ databases">
        <title>OgluRS3 (Oryza glumaepatula Reference Sequence Version 3).</title>
        <authorList>
            <person name="Zhang J."/>
            <person name="Kudrna D."/>
            <person name="Lee S."/>
            <person name="Talag J."/>
            <person name="Welchert J."/>
            <person name="Wing R.A."/>
        </authorList>
    </citation>
    <scope>NUCLEOTIDE SEQUENCE [LARGE SCALE GENOMIC DNA]</scope>
</reference>
<sequence length="164" mass="16666">MDNLTIETPADEDDDISYVPSPSDSETDEPAMAFTSSRGVAATALGSMSGGAAAVLGESAGGSVLLRGAWSRWGGLAGVASATGVVDGVSEEKTSGIEQARRVAACARVHLGDAGAEVGEDAIHCGSASKARSRPSAIFGDFACDFACVDEEKHRGKYVISQDP</sequence>
<feature type="region of interest" description="Disordered" evidence="1">
    <location>
        <begin position="1"/>
        <end position="30"/>
    </location>
</feature>
<dbReference type="EnsemblPlants" id="OGLUM12G11810.1">
    <property type="protein sequence ID" value="OGLUM12G11810.1"/>
    <property type="gene ID" value="OGLUM12G11810"/>
</dbReference>
<evidence type="ECO:0000256" key="1">
    <source>
        <dbReference type="SAM" id="MobiDB-lite"/>
    </source>
</evidence>
<dbReference type="STRING" id="40148.A0A0E0BS43"/>
<protein>
    <recommendedName>
        <fullName evidence="4">DUF834 domain-containing protein</fullName>
    </recommendedName>
</protein>
<dbReference type="AlphaFoldDB" id="A0A0E0BS43"/>
<reference evidence="2" key="1">
    <citation type="submission" date="2015-04" db="UniProtKB">
        <authorList>
            <consortium name="EnsemblPlants"/>
        </authorList>
    </citation>
    <scope>IDENTIFICATION</scope>
</reference>